<evidence type="ECO:0000313" key="4">
    <source>
        <dbReference type="EMBL" id="OXM57003.1"/>
    </source>
</evidence>
<feature type="signal peptide" evidence="2">
    <location>
        <begin position="1"/>
        <end position="29"/>
    </location>
</feature>
<gene>
    <name evidence="4" type="ORF">CFP71_10320</name>
</gene>
<evidence type="ECO:0000256" key="1">
    <source>
        <dbReference type="ARBA" id="ARBA00022801"/>
    </source>
</evidence>
<dbReference type="SMART" id="SM01110">
    <property type="entry name" value="Cutinase"/>
    <property type="match status" value="1"/>
</dbReference>
<dbReference type="InterPro" id="IPR013228">
    <property type="entry name" value="PE-PPE_C"/>
</dbReference>
<reference evidence="4 5" key="1">
    <citation type="submission" date="2017-07" db="EMBL/GenBank/DDBJ databases">
        <title>Amycolatopsis thailandensis Genome sequencing and assembly.</title>
        <authorList>
            <person name="Kaur N."/>
            <person name="Mayilraj S."/>
        </authorList>
    </citation>
    <scope>NUCLEOTIDE SEQUENCE [LARGE SCALE GENOMIC DNA]</scope>
    <source>
        <strain evidence="4 5">JCM 16380</strain>
    </source>
</reference>
<dbReference type="EMBL" id="NMQT01000032">
    <property type="protein sequence ID" value="OXM57003.1"/>
    <property type="molecule type" value="Genomic_DNA"/>
</dbReference>
<evidence type="ECO:0000256" key="2">
    <source>
        <dbReference type="SAM" id="SignalP"/>
    </source>
</evidence>
<dbReference type="InterPro" id="IPR000675">
    <property type="entry name" value="Cutinase/axe"/>
</dbReference>
<evidence type="ECO:0000259" key="3">
    <source>
        <dbReference type="Pfam" id="PF08237"/>
    </source>
</evidence>
<keyword evidence="1" id="KW-0378">Hydrolase</keyword>
<protein>
    <recommendedName>
        <fullName evidence="3">PE-PPE domain-containing protein</fullName>
    </recommendedName>
</protein>
<dbReference type="Pfam" id="PF08237">
    <property type="entry name" value="PE-PPE"/>
    <property type="match status" value="1"/>
</dbReference>
<evidence type="ECO:0000313" key="5">
    <source>
        <dbReference type="Proteomes" id="UP000215223"/>
    </source>
</evidence>
<dbReference type="GO" id="GO:0016787">
    <property type="term" value="F:hydrolase activity"/>
    <property type="evidence" value="ECO:0007669"/>
    <property type="project" value="UniProtKB-KW"/>
</dbReference>
<dbReference type="AlphaFoldDB" id="A0A229SDM1"/>
<dbReference type="InterPro" id="IPR029058">
    <property type="entry name" value="AB_hydrolase_fold"/>
</dbReference>
<keyword evidence="2" id="KW-0732">Signal</keyword>
<feature type="chain" id="PRO_5012104521" description="PE-PPE domain-containing protein" evidence="2">
    <location>
        <begin position="30"/>
        <end position="260"/>
    </location>
</feature>
<dbReference type="Gene3D" id="3.40.50.1820">
    <property type="entry name" value="alpha/beta hydrolase"/>
    <property type="match status" value="1"/>
</dbReference>
<dbReference type="RefSeq" id="WP_093933614.1">
    <property type="nucleotide sequence ID" value="NZ_NMQT01000032.1"/>
</dbReference>
<accession>A0A229SDM1</accession>
<feature type="domain" description="PE-PPE" evidence="3">
    <location>
        <begin position="62"/>
        <end position="204"/>
    </location>
</feature>
<dbReference type="SUPFAM" id="SSF53474">
    <property type="entry name" value="alpha/beta-Hydrolases"/>
    <property type="match status" value="1"/>
</dbReference>
<organism evidence="4 5">
    <name type="scientific">Amycolatopsis thailandensis</name>
    <dbReference type="NCBI Taxonomy" id="589330"/>
    <lineage>
        <taxon>Bacteria</taxon>
        <taxon>Bacillati</taxon>
        <taxon>Actinomycetota</taxon>
        <taxon>Actinomycetes</taxon>
        <taxon>Pseudonocardiales</taxon>
        <taxon>Pseudonocardiaceae</taxon>
        <taxon>Amycolatopsis</taxon>
    </lineage>
</organism>
<proteinExistence type="predicted"/>
<comment type="caution">
    <text evidence="4">The sequence shown here is derived from an EMBL/GenBank/DDBJ whole genome shotgun (WGS) entry which is preliminary data.</text>
</comment>
<name>A0A229SDM1_9PSEU</name>
<dbReference type="Proteomes" id="UP000215223">
    <property type="component" value="Unassembled WGS sequence"/>
</dbReference>
<dbReference type="OrthoDB" id="3604642at2"/>
<sequence length="260" mass="27568">MNVKKFRGVLAAAALATGLIGAIAPSVQAETADQARYYILIGGTCDGAATVYNDAWLRGGIKKVVHYPAGAAGAPNCDQTPMDQSVARGHEEARRVVQSSFDENPGAEFVVVGYSQGALVANKVLNDIADGRLAVDRSRFRAKIFADPMQPVGPPGRGISAVLPAGTGAPSPFGGYVSFGPGRTDFGGIPYIRYCIETDGVCHFDTFEAPGGYFAQHLCYQWARPTDHRSIMEDTIADGVYTNGSHALPRQNCRPPHPVA</sequence>
<keyword evidence="5" id="KW-1185">Reference proteome</keyword>